<comment type="caution">
    <text evidence="1">The sequence shown here is derived from an EMBL/GenBank/DDBJ whole genome shotgun (WGS) entry which is preliminary data.</text>
</comment>
<name>A0A1S1H8W0_9SPHN</name>
<dbReference type="EMBL" id="MIPT01000002">
    <property type="protein sequence ID" value="OHT17881.1"/>
    <property type="molecule type" value="Genomic_DNA"/>
</dbReference>
<evidence type="ECO:0000313" key="2">
    <source>
        <dbReference type="Proteomes" id="UP000179467"/>
    </source>
</evidence>
<reference evidence="1 2" key="1">
    <citation type="submission" date="2016-09" db="EMBL/GenBank/DDBJ databases">
        <title>Metabolic pathway, cell adaptation mechanisms and a novel monoxygenase revealed through proteogenomic-transcription analysis of a Sphingomonas haloaromaticamans strain degrading the fungicide ortho-phenylphenol.</title>
        <authorList>
            <person name="Perruchon C."/>
            <person name="Papadopoulou E.S."/>
            <person name="Rousidou C."/>
            <person name="Vasileiadis S."/>
            <person name="Tanou G."/>
            <person name="Amoutzias G."/>
            <person name="Molassiotis A."/>
            <person name="Karpouzas D.G."/>
        </authorList>
    </citation>
    <scope>NUCLEOTIDE SEQUENCE [LARGE SCALE GENOMIC DNA]</scope>
    <source>
        <strain evidence="1 2">P3</strain>
    </source>
</reference>
<proteinExistence type="predicted"/>
<accession>A0A1S1H8W0</accession>
<protein>
    <submittedName>
        <fullName evidence="1">Uncharacterized protein</fullName>
    </submittedName>
</protein>
<organism evidence="1 2">
    <name type="scientific">Edaphosphingomonas haloaromaticamans</name>
    <dbReference type="NCBI Taxonomy" id="653954"/>
    <lineage>
        <taxon>Bacteria</taxon>
        <taxon>Pseudomonadati</taxon>
        <taxon>Pseudomonadota</taxon>
        <taxon>Alphaproteobacteria</taxon>
        <taxon>Sphingomonadales</taxon>
        <taxon>Rhizorhabdaceae</taxon>
        <taxon>Edaphosphingomonas</taxon>
    </lineage>
</organism>
<gene>
    <name evidence="1" type="ORF">BHE75_04385</name>
</gene>
<dbReference type="AlphaFoldDB" id="A0A1S1H8W0"/>
<dbReference type="Proteomes" id="UP000179467">
    <property type="component" value="Unassembled WGS sequence"/>
</dbReference>
<keyword evidence="2" id="KW-1185">Reference proteome</keyword>
<evidence type="ECO:0000313" key="1">
    <source>
        <dbReference type="EMBL" id="OHT17881.1"/>
    </source>
</evidence>
<sequence length="60" mass="6727">MEKPQGPALDYSVALVVEDEPLVRVFATKILRMRDTACSRRATHKTRSQFLKSAKTFGSS</sequence>